<evidence type="ECO:0000313" key="1">
    <source>
        <dbReference type="EMBL" id="MVN86837.1"/>
    </source>
</evidence>
<evidence type="ECO:0000313" key="2">
    <source>
        <dbReference type="Proteomes" id="UP000483286"/>
    </source>
</evidence>
<gene>
    <name evidence="1" type="ORF">GO986_08680</name>
</gene>
<proteinExistence type="predicted"/>
<keyword evidence="2" id="KW-1185">Reference proteome</keyword>
<comment type="caution">
    <text evidence="1">The sequence shown here is derived from an EMBL/GenBank/DDBJ whole genome shotgun (WGS) entry which is preliminary data.</text>
</comment>
<organism evidence="1 2">
    <name type="scientific">Deinococcus arboris</name>
    <dbReference type="NCBI Taxonomy" id="2682977"/>
    <lineage>
        <taxon>Bacteria</taxon>
        <taxon>Thermotogati</taxon>
        <taxon>Deinococcota</taxon>
        <taxon>Deinococci</taxon>
        <taxon>Deinococcales</taxon>
        <taxon>Deinococcaceae</taxon>
        <taxon>Deinococcus</taxon>
    </lineage>
</organism>
<dbReference type="EMBL" id="WQLB01000009">
    <property type="protein sequence ID" value="MVN86837.1"/>
    <property type="molecule type" value="Genomic_DNA"/>
</dbReference>
<protein>
    <submittedName>
        <fullName evidence="1">Uncharacterized protein</fullName>
    </submittedName>
</protein>
<dbReference type="RefSeq" id="WP_157458888.1">
    <property type="nucleotide sequence ID" value="NZ_WQLB01000009.1"/>
</dbReference>
<sequence length="76" mass="8645">MTGEQHVWVILCEQGLGYSWTDLAFWDVAETYEAAEKKLRAVTDQNGGGFTASWSKPEDVKIWAGRLTWRIKKVAL</sequence>
<reference evidence="1 2" key="1">
    <citation type="submission" date="2019-12" db="EMBL/GenBank/DDBJ databases">
        <title>Deinococcus sp. HMF7620 Genome sequencing and assembly.</title>
        <authorList>
            <person name="Kang H."/>
            <person name="Kim H."/>
            <person name="Joh K."/>
        </authorList>
    </citation>
    <scope>NUCLEOTIDE SEQUENCE [LARGE SCALE GENOMIC DNA]</scope>
    <source>
        <strain evidence="1 2">HMF7620</strain>
    </source>
</reference>
<name>A0A7C9LLT8_9DEIO</name>
<accession>A0A7C9LLT8</accession>
<dbReference type="AlphaFoldDB" id="A0A7C9LLT8"/>
<dbReference type="Proteomes" id="UP000483286">
    <property type="component" value="Unassembled WGS sequence"/>
</dbReference>